<sequence length="80" mass="9197">MNKSYIIDPDKYPTLVNTDSTHNDGTIGLLRSSKDGIELQCDFKRAKVLIQFVTTANETLGEQYLPYRWGGEEFLLVWLE</sequence>
<evidence type="ECO:0000313" key="2">
    <source>
        <dbReference type="Proteomes" id="UP000322521"/>
    </source>
</evidence>
<protein>
    <submittedName>
        <fullName evidence="1">Uncharacterized protein</fullName>
    </submittedName>
</protein>
<gene>
    <name evidence="1" type="ORF">F4W18_05035</name>
</gene>
<comment type="caution">
    <text evidence="1">The sequence shown here is derived from an EMBL/GenBank/DDBJ whole genome shotgun (WGS) entry which is preliminary data.</text>
</comment>
<evidence type="ECO:0000313" key="1">
    <source>
        <dbReference type="EMBL" id="KAA8679590.1"/>
    </source>
</evidence>
<organism evidence="1 2">
    <name type="scientific">Vibrio gigantis</name>
    <dbReference type="NCBI Taxonomy" id="296199"/>
    <lineage>
        <taxon>Bacteria</taxon>
        <taxon>Pseudomonadati</taxon>
        <taxon>Pseudomonadota</taxon>
        <taxon>Gammaproteobacteria</taxon>
        <taxon>Vibrionales</taxon>
        <taxon>Vibrionaceae</taxon>
        <taxon>Vibrio</taxon>
    </lineage>
</organism>
<dbReference type="AlphaFoldDB" id="A0A5M9P5P1"/>
<accession>A0A5M9P5P1</accession>
<reference evidence="1 2" key="1">
    <citation type="submission" date="2019-09" db="EMBL/GenBank/DDBJ databases">
        <title>Draft genome sequence of various Type strains from the CCUG.</title>
        <authorList>
            <person name="Pineiro-Iglesias B."/>
            <person name="Tunovic T."/>
            <person name="Unosson C."/>
            <person name="Inganas E."/>
            <person name="Ohlen M."/>
            <person name="Cardew S."/>
            <person name="Jensie-Markopoulos S."/>
            <person name="Salva-Serra F."/>
            <person name="Jaen-Luchoro D."/>
            <person name="Karlsson R."/>
            <person name="Svensson-Stadler L."/>
            <person name="Chun J."/>
            <person name="Moore E."/>
        </authorList>
    </citation>
    <scope>NUCLEOTIDE SEQUENCE [LARGE SCALE GENOMIC DNA]</scope>
    <source>
        <strain evidence="1 2">CCUG 56969T</strain>
    </source>
</reference>
<dbReference type="EMBL" id="VXJS01000002">
    <property type="protein sequence ID" value="KAA8679590.1"/>
    <property type="molecule type" value="Genomic_DNA"/>
</dbReference>
<dbReference type="Proteomes" id="UP000322521">
    <property type="component" value="Unassembled WGS sequence"/>
</dbReference>
<name>A0A5M9P5P1_9VIBR</name>
<proteinExistence type="predicted"/>
<keyword evidence="2" id="KW-1185">Reference proteome</keyword>
<dbReference type="RefSeq" id="WP_143691575.1">
    <property type="nucleotide sequence ID" value="NZ_AP025493.1"/>
</dbReference>